<dbReference type="GO" id="GO:0016740">
    <property type="term" value="F:transferase activity"/>
    <property type="evidence" value="ECO:0007669"/>
    <property type="project" value="UniProtKB-KW"/>
</dbReference>
<dbReference type="SUPFAM" id="SSF53448">
    <property type="entry name" value="Nucleotide-diphospho-sugar transferases"/>
    <property type="match status" value="1"/>
</dbReference>
<comment type="similarity">
    <text evidence="1">Belongs to the glycosyltransferase 2 family. WaaE/KdtX subfamily.</text>
</comment>
<keyword evidence="3" id="KW-0808">Transferase</keyword>
<dbReference type="InterPro" id="IPR029044">
    <property type="entry name" value="Nucleotide-diphossugar_trans"/>
</dbReference>
<accession>E4RXQ6</accession>
<dbReference type="AlphaFoldDB" id="E4RXQ6"/>
<reference evidence="3 4" key="2">
    <citation type="journal article" date="2011" name="Stand. Genomic Sci.">
        <title>Complete genome sequence of Leadbetterella byssophila type strain (4M15).</title>
        <authorList>
            <person name="Abt B."/>
            <person name="Teshima H."/>
            <person name="Lucas S."/>
            <person name="Lapidus A."/>
            <person name="Del Rio T.G."/>
            <person name="Nolan M."/>
            <person name="Tice H."/>
            <person name="Cheng J.F."/>
            <person name="Pitluck S."/>
            <person name="Liolios K."/>
            <person name="Pagani I."/>
            <person name="Ivanova N."/>
            <person name="Mavromatis K."/>
            <person name="Pati A."/>
            <person name="Tapia R."/>
            <person name="Han C."/>
            <person name="Goodwin L."/>
            <person name="Chen A."/>
            <person name="Palaniappan K."/>
            <person name="Land M."/>
            <person name="Hauser L."/>
            <person name="Chang Y.J."/>
            <person name="Jeffries C.D."/>
            <person name="Rohde M."/>
            <person name="Goker M."/>
            <person name="Tindall B.J."/>
            <person name="Detter J.C."/>
            <person name="Woyke T."/>
            <person name="Bristow J."/>
            <person name="Eisen J.A."/>
            <person name="Markowitz V."/>
            <person name="Hugenholtz P."/>
            <person name="Klenk H.P."/>
            <person name="Kyrpides N.C."/>
        </authorList>
    </citation>
    <scope>NUCLEOTIDE SEQUENCE [LARGE SCALE GENOMIC DNA]</scope>
    <source>
        <strain evidence="4">DSM 17132 / JCM 16389 / KACC 11308 / NBRC 106382 / 4M15</strain>
    </source>
</reference>
<dbReference type="eggNOG" id="COG0463">
    <property type="taxonomic scope" value="Bacteria"/>
</dbReference>
<dbReference type="RefSeq" id="WP_013409160.1">
    <property type="nucleotide sequence ID" value="NC_014655.1"/>
</dbReference>
<dbReference type="EMBL" id="CP002305">
    <property type="protein sequence ID" value="ADQ18120.1"/>
    <property type="molecule type" value="Genomic_DNA"/>
</dbReference>
<keyword evidence="4" id="KW-1185">Reference proteome</keyword>
<dbReference type="KEGG" id="lby:Lbys_2455"/>
<dbReference type="OrthoDB" id="9815923at2"/>
<dbReference type="PANTHER" id="PTHR43630">
    <property type="entry name" value="POLY-BETA-1,6-N-ACETYL-D-GLUCOSAMINE SYNTHASE"/>
    <property type="match status" value="1"/>
</dbReference>
<dbReference type="Proteomes" id="UP000007435">
    <property type="component" value="Chromosome"/>
</dbReference>
<evidence type="ECO:0000313" key="4">
    <source>
        <dbReference type="Proteomes" id="UP000007435"/>
    </source>
</evidence>
<evidence type="ECO:0000259" key="2">
    <source>
        <dbReference type="Pfam" id="PF00535"/>
    </source>
</evidence>
<dbReference type="InterPro" id="IPR001173">
    <property type="entry name" value="Glyco_trans_2-like"/>
</dbReference>
<dbReference type="CAZy" id="GT2">
    <property type="family name" value="Glycosyltransferase Family 2"/>
</dbReference>
<dbReference type="Pfam" id="PF00535">
    <property type="entry name" value="Glycos_transf_2"/>
    <property type="match status" value="1"/>
</dbReference>
<dbReference type="Gene3D" id="3.90.550.10">
    <property type="entry name" value="Spore Coat Polysaccharide Biosynthesis Protein SpsA, Chain A"/>
    <property type="match status" value="1"/>
</dbReference>
<reference key="1">
    <citation type="submission" date="2010-11" db="EMBL/GenBank/DDBJ databases">
        <title>The complete genome of Leadbetterella byssophila DSM 17132.</title>
        <authorList>
            <consortium name="US DOE Joint Genome Institute (JGI-PGF)"/>
            <person name="Lucas S."/>
            <person name="Copeland A."/>
            <person name="Lapidus A."/>
            <person name="Glavina del Rio T."/>
            <person name="Dalin E."/>
            <person name="Tice H."/>
            <person name="Bruce D."/>
            <person name="Goodwin L."/>
            <person name="Pitluck S."/>
            <person name="Kyrpides N."/>
            <person name="Mavromatis K."/>
            <person name="Ivanova N."/>
            <person name="Teshima H."/>
            <person name="Brettin T."/>
            <person name="Detter J.C."/>
            <person name="Han C."/>
            <person name="Tapia R."/>
            <person name="Land M."/>
            <person name="Hauser L."/>
            <person name="Markowitz V."/>
            <person name="Cheng J.-F."/>
            <person name="Hugenholtz P."/>
            <person name="Woyke T."/>
            <person name="Wu D."/>
            <person name="Tindall B."/>
            <person name="Pomrenke H.G."/>
            <person name="Brambilla E."/>
            <person name="Klenk H.-P."/>
            <person name="Eisen J.A."/>
        </authorList>
    </citation>
    <scope>NUCLEOTIDE SEQUENCE [LARGE SCALE GENOMIC DNA]</scope>
    <source>
        <strain>DSM 17132</strain>
    </source>
</reference>
<dbReference type="PANTHER" id="PTHR43630:SF2">
    <property type="entry name" value="GLYCOSYLTRANSFERASE"/>
    <property type="match status" value="1"/>
</dbReference>
<name>E4RXQ6_LEAB4</name>
<proteinExistence type="inferred from homology"/>
<sequence>MSEKIPLTAIVLTFNEEKNIKECLDSLVSWIDEVVIVDSYSTDKTLDIIAQYPEVKVFQHEFVNYSVQRNWAFENLTFRNDFLMNLDADHRITPELKTELQGHFAKGIPSHINGFMASRQTMFLGRWIKYGGHYPVYHGIIFRKHHGYCEHKEYDQHFVIEGEAIVLKGNVIDIITDSLTTFTARHNKWATLEAQDAIQLLKSVNPNTVKANKNGNPMEIRRYQRLKYYSYPKFWRVFLYFFYRYFLKMGFRDGKEGLIFHFLQGFWFRFLVDAKIYEEEKGL</sequence>
<gene>
    <name evidence="3" type="ordered locus">Lbys_2455</name>
</gene>
<evidence type="ECO:0000256" key="1">
    <source>
        <dbReference type="ARBA" id="ARBA00038494"/>
    </source>
</evidence>
<dbReference type="STRING" id="649349.Lbys_2455"/>
<dbReference type="HOGENOM" id="CLU_065962_0_0_10"/>
<evidence type="ECO:0000313" key="3">
    <source>
        <dbReference type="EMBL" id="ADQ18120.1"/>
    </source>
</evidence>
<protein>
    <submittedName>
        <fullName evidence="3">Glycosyl transferase family 2</fullName>
    </submittedName>
</protein>
<dbReference type="CDD" id="cd02511">
    <property type="entry name" value="Beta4Glucosyltransferase"/>
    <property type="match status" value="1"/>
</dbReference>
<organism evidence="3 4">
    <name type="scientific">Leadbetterella byssophila (strain DSM 17132 / JCM 16389 / KACC 11308 / NBRC 106382 / 4M15)</name>
    <dbReference type="NCBI Taxonomy" id="649349"/>
    <lineage>
        <taxon>Bacteria</taxon>
        <taxon>Pseudomonadati</taxon>
        <taxon>Bacteroidota</taxon>
        <taxon>Cytophagia</taxon>
        <taxon>Cytophagales</taxon>
        <taxon>Leadbetterellaceae</taxon>
        <taxon>Leadbetterella</taxon>
    </lineage>
</organism>
<feature type="domain" description="Glycosyltransferase 2-like" evidence="2">
    <location>
        <begin position="9"/>
        <end position="117"/>
    </location>
</feature>